<dbReference type="GO" id="GO:0004722">
    <property type="term" value="F:protein serine/threonine phosphatase activity"/>
    <property type="evidence" value="ECO:0007669"/>
    <property type="project" value="UniProtKB-EC"/>
</dbReference>
<dbReference type="PROSITE" id="PS51746">
    <property type="entry name" value="PPM_2"/>
    <property type="match status" value="1"/>
</dbReference>
<name>A0A8S1L1R2_PARPR</name>
<keyword evidence="4" id="KW-0378">Hydrolase</keyword>
<organism evidence="9 10">
    <name type="scientific">Paramecium primaurelia</name>
    <dbReference type="NCBI Taxonomy" id="5886"/>
    <lineage>
        <taxon>Eukaryota</taxon>
        <taxon>Sar</taxon>
        <taxon>Alveolata</taxon>
        <taxon>Ciliophora</taxon>
        <taxon>Intramacronucleata</taxon>
        <taxon>Oligohymenophorea</taxon>
        <taxon>Peniculida</taxon>
        <taxon>Parameciidae</taxon>
        <taxon>Paramecium</taxon>
    </lineage>
</organism>
<evidence type="ECO:0000256" key="2">
    <source>
        <dbReference type="ARBA" id="ARBA00013081"/>
    </source>
</evidence>
<evidence type="ECO:0000313" key="10">
    <source>
        <dbReference type="Proteomes" id="UP000688137"/>
    </source>
</evidence>
<dbReference type="InterPro" id="IPR001932">
    <property type="entry name" value="PPM-type_phosphatase-like_dom"/>
</dbReference>
<dbReference type="CDD" id="cd00143">
    <property type="entry name" value="PP2Cc"/>
    <property type="match status" value="1"/>
</dbReference>
<accession>A0A8S1L1R2</accession>
<evidence type="ECO:0000256" key="7">
    <source>
        <dbReference type="ARBA" id="ARBA00048336"/>
    </source>
</evidence>
<comment type="cofactor">
    <cofactor evidence="1">
        <name>Mg(2+)</name>
        <dbReference type="ChEBI" id="CHEBI:18420"/>
    </cofactor>
</comment>
<dbReference type="Proteomes" id="UP000688137">
    <property type="component" value="Unassembled WGS sequence"/>
</dbReference>
<evidence type="ECO:0000259" key="8">
    <source>
        <dbReference type="PROSITE" id="PS51746"/>
    </source>
</evidence>
<dbReference type="PANTHER" id="PTHR13832:SF803">
    <property type="entry name" value="PROTEIN PHOSPHATASE 1G"/>
    <property type="match status" value="1"/>
</dbReference>
<sequence>MNRNTTQGKNFNIKPLVFKVKGTNYASQKNSFTSLSPTPKIGSPRFADNLRKPLNPILSPKINNKPFDNTHIFRSTRFHSEFKKPTIEKQTEKVTLKFSVMKELHLQKQHTHHSVHCSTQVVKKDNINLFVLCEGHGKFGKECSQYVNQKMIEKLTNNNLINIVQKKNDQINLLFEDLFSEINKEIQQCQDIDSSQSGSQAICILISEMKLICSNLGVSKVMYFFLQKNNLVFKQLNTVHSIEKMSEQQRILNNGGEIEQEYINYVKSGPLKIWLKQNKSQGIQLTRCIGYNNWHQIGITCQPDTTEQILTQQGYIIIGNSQLFELIDTIDISKVLEKHMVPQSQQEISNVCEQLLILAKSRISSNLHIEQILMIILFIGI</sequence>
<keyword evidence="5" id="KW-0904">Protein phosphatase</keyword>
<proteinExistence type="predicted"/>
<evidence type="ECO:0000256" key="1">
    <source>
        <dbReference type="ARBA" id="ARBA00001946"/>
    </source>
</evidence>
<comment type="catalytic activity">
    <reaction evidence="7">
        <text>O-phospho-L-threonyl-[protein] + H2O = L-threonyl-[protein] + phosphate</text>
        <dbReference type="Rhea" id="RHEA:47004"/>
        <dbReference type="Rhea" id="RHEA-COMP:11060"/>
        <dbReference type="Rhea" id="RHEA-COMP:11605"/>
        <dbReference type="ChEBI" id="CHEBI:15377"/>
        <dbReference type="ChEBI" id="CHEBI:30013"/>
        <dbReference type="ChEBI" id="CHEBI:43474"/>
        <dbReference type="ChEBI" id="CHEBI:61977"/>
        <dbReference type="EC" id="3.1.3.16"/>
    </reaction>
</comment>
<keyword evidence="10" id="KW-1185">Reference proteome</keyword>
<dbReference type="EMBL" id="CAJJDM010000023">
    <property type="protein sequence ID" value="CAD8056704.1"/>
    <property type="molecule type" value="Genomic_DNA"/>
</dbReference>
<evidence type="ECO:0000256" key="3">
    <source>
        <dbReference type="ARBA" id="ARBA00022723"/>
    </source>
</evidence>
<dbReference type="EC" id="3.1.3.16" evidence="2"/>
<dbReference type="SMART" id="SM00332">
    <property type="entry name" value="PP2Cc"/>
    <property type="match status" value="1"/>
</dbReference>
<feature type="domain" description="PPM-type phosphatase" evidence="8">
    <location>
        <begin position="97"/>
        <end position="379"/>
    </location>
</feature>
<dbReference type="InterPro" id="IPR015655">
    <property type="entry name" value="PP2C"/>
</dbReference>
<comment type="caution">
    <text evidence="9">The sequence shown here is derived from an EMBL/GenBank/DDBJ whole genome shotgun (WGS) entry which is preliminary data.</text>
</comment>
<evidence type="ECO:0000313" key="9">
    <source>
        <dbReference type="EMBL" id="CAD8056704.1"/>
    </source>
</evidence>
<reference evidence="9" key="1">
    <citation type="submission" date="2021-01" db="EMBL/GenBank/DDBJ databases">
        <authorList>
            <consortium name="Genoscope - CEA"/>
            <person name="William W."/>
        </authorList>
    </citation>
    <scope>NUCLEOTIDE SEQUENCE</scope>
</reference>
<dbReference type="AlphaFoldDB" id="A0A8S1L1R2"/>
<dbReference type="OMA" id="DNTHIFR"/>
<dbReference type="PANTHER" id="PTHR13832">
    <property type="entry name" value="PROTEIN PHOSPHATASE 2C"/>
    <property type="match status" value="1"/>
</dbReference>
<evidence type="ECO:0000256" key="6">
    <source>
        <dbReference type="ARBA" id="ARBA00047761"/>
    </source>
</evidence>
<comment type="catalytic activity">
    <reaction evidence="6">
        <text>O-phospho-L-seryl-[protein] + H2O = L-seryl-[protein] + phosphate</text>
        <dbReference type="Rhea" id="RHEA:20629"/>
        <dbReference type="Rhea" id="RHEA-COMP:9863"/>
        <dbReference type="Rhea" id="RHEA-COMP:11604"/>
        <dbReference type="ChEBI" id="CHEBI:15377"/>
        <dbReference type="ChEBI" id="CHEBI:29999"/>
        <dbReference type="ChEBI" id="CHEBI:43474"/>
        <dbReference type="ChEBI" id="CHEBI:83421"/>
        <dbReference type="EC" id="3.1.3.16"/>
    </reaction>
</comment>
<keyword evidence="3" id="KW-0479">Metal-binding</keyword>
<protein>
    <recommendedName>
        <fullName evidence="2">protein-serine/threonine phosphatase</fullName>
        <ecNumber evidence="2">3.1.3.16</ecNumber>
    </recommendedName>
</protein>
<gene>
    <name evidence="9" type="ORF">PPRIM_AZ9-3.1.T0250013</name>
</gene>
<evidence type="ECO:0000256" key="4">
    <source>
        <dbReference type="ARBA" id="ARBA00022801"/>
    </source>
</evidence>
<evidence type="ECO:0000256" key="5">
    <source>
        <dbReference type="ARBA" id="ARBA00022912"/>
    </source>
</evidence>
<dbReference type="GO" id="GO:0046872">
    <property type="term" value="F:metal ion binding"/>
    <property type="evidence" value="ECO:0007669"/>
    <property type="project" value="UniProtKB-KW"/>
</dbReference>
<dbReference type="Pfam" id="PF00481">
    <property type="entry name" value="PP2C"/>
    <property type="match status" value="1"/>
</dbReference>